<name>F4Y2A1_9CYAN</name>
<keyword evidence="2" id="KW-1185">Reference proteome</keyword>
<organism evidence="1 2">
    <name type="scientific">Moorena producens 3L</name>
    <dbReference type="NCBI Taxonomy" id="489825"/>
    <lineage>
        <taxon>Bacteria</taxon>
        <taxon>Bacillati</taxon>
        <taxon>Cyanobacteriota</taxon>
        <taxon>Cyanophyceae</taxon>
        <taxon>Coleofasciculales</taxon>
        <taxon>Coleofasciculaceae</taxon>
        <taxon>Moorena</taxon>
    </lineage>
</organism>
<dbReference type="InterPro" id="IPR024078">
    <property type="entry name" value="LmbE-like_dom_sf"/>
</dbReference>
<dbReference type="RefSeq" id="WP_008190439.1">
    <property type="nucleotide sequence ID" value="NZ_GL890970.1"/>
</dbReference>
<dbReference type="eggNOG" id="COG2120">
    <property type="taxonomic scope" value="Bacteria"/>
</dbReference>
<dbReference type="InterPro" id="IPR003737">
    <property type="entry name" value="GlcNAc_PI_deacetylase-related"/>
</dbReference>
<evidence type="ECO:0000313" key="2">
    <source>
        <dbReference type="Proteomes" id="UP000003959"/>
    </source>
</evidence>
<dbReference type="PANTHER" id="PTHR12993:SF11">
    <property type="entry name" value="N-ACETYLGLUCOSAMINYL-PHOSPHATIDYLINOSITOL DE-N-ACETYLASE"/>
    <property type="match status" value="1"/>
</dbReference>
<dbReference type="SUPFAM" id="SSF102588">
    <property type="entry name" value="LmbE-like"/>
    <property type="match status" value="1"/>
</dbReference>
<dbReference type="OrthoDB" id="9790023at2"/>
<dbReference type="HOGENOM" id="CLU_049311_0_1_3"/>
<dbReference type="PANTHER" id="PTHR12993">
    <property type="entry name" value="N-ACETYLGLUCOSAMINYL-PHOSPHATIDYLINOSITOL DE-N-ACETYLASE-RELATED"/>
    <property type="match status" value="1"/>
</dbReference>
<sequence>MSNKLSLQTLVRQFYRFLVHSTRVEYDRNNLRRSAIIFSPHQDDETLGCGGTIIRKKQAGADVKIVFMTDGCQSHAHLIPENQVKSIRANEALAAAQKLGLQKHDVSFLEFKDGTLDKTRNLAIQNVAKIILNYLPEEIFIPYYNDGVSDHNATNEIVVAALKTIKFDVTVYEYPIWFWNHWPWTRVEGSKPNLISFFKKNIISGFRLLNDFRLSVYIGDIFDIKRTALDQHQSQMKQLIPHPRWLTLRDVSEGEFLDCFFQNYELFRRYSLNHNFEEY</sequence>
<dbReference type="Gene3D" id="3.40.50.10320">
    <property type="entry name" value="LmbE-like"/>
    <property type="match status" value="1"/>
</dbReference>
<dbReference type="Proteomes" id="UP000003959">
    <property type="component" value="Unassembled WGS sequence"/>
</dbReference>
<protein>
    <submittedName>
        <fullName evidence="1">Uncharacterized LmbE family protein</fullName>
    </submittedName>
</protein>
<evidence type="ECO:0000313" key="1">
    <source>
        <dbReference type="EMBL" id="EGJ29393.1"/>
    </source>
</evidence>
<gene>
    <name evidence="1" type="ORF">LYNGBM3L_67670</name>
</gene>
<dbReference type="Pfam" id="PF02585">
    <property type="entry name" value="PIG-L"/>
    <property type="match status" value="1"/>
</dbReference>
<dbReference type="GO" id="GO:0016811">
    <property type="term" value="F:hydrolase activity, acting on carbon-nitrogen (but not peptide) bonds, in linear amides"/>
    <property type="evidence" value="ECO:0007669"/>
    <property type="project" value="TreeGrafter"/>
</dbReference>
<accession>F4Y2A1</accession>
<dbReference type="EMBL" id="GL890970">
    <property type="protein sequence ID" value="EGJ29393.1"/>
    <property type="molecule type" value="Genomic_DNA"/>
</dbReference>
<proteinExistence type="predicted"/>
<reference evidence="2" key="1">
    <citation type="journal article" date="2011" name="Proc. Natl. Acad. Sci. U.S.A.">
        <title>Genomic insights into the physiology and ecology of the marine filamentous cyanobacterium Lyngbya majuscula.</title>
        <authorList>
            <person name="Jones A.C."/>
            <person name="Monroe E.A."/>
            <person name="Podell S."/>
            <person name="Hess W.R."/>
            <person name="Klages S."/>
            <person name="Esquenazi E."/>
            <person name="Niessen S."/>
            <person name="Hoover H."/>
            <person name="Rothmann M."/>
            <person name="Lasken R.S."/>
            <person name="Yates J.R.III."/>
            <person name="Reinhardt R."/>
            <person name="Kube M."/>
            <person name="Burkart M.D."/>
            <person name="Allen E.E."/>
            <person name="Dorrestein P.C."/>
            <person name="Gerwick W.H."/>
            <person name="Gerwick L."/>
        </authorList>
    </citation>
    <scope>NUCLEOTIDE SEQUENCE [LARGE SCALE GENOMIC DNA]</scope>
    <source>
        <strain evidence="2">3L</strain>
    </source>
</reference>
<dbReference type="AlphaFoldDB" id="F4Y2A1"/>